<feature type="signal peptide" evidence="11">
    <location>
        <begin position="1"/>
        <end position="31"/>
    </location>
</feature>
<evidence type="ECO:0000256" key="6">
    <source>
        <dbReference type="ARBA" id="ARBA00022729"/>
    </source>
</evidence>
<keyword evidence="5 10" id="KW-0812">Transmembrane</keyword>
<feature type="chain" id="PRO_5034321560" description="GOLD domain-containing protein" evidence="11">
    <location>
        <begin position="32"/>
        <end position="172"/>
    </location>
</feature>
<dbReference type="GO" id="GO:0033116">
    <property type="term" value="C:endoplasmic reticulum-Golgi intermediate compartment membrane"/>
    <property type="evidence" value="ECO:0007669"/>
    <property type="project" value="UniProtKB-SubCell"/>
</dbReference>
<evidence type="ECO:0000256" key="2">
    <source>
        <dbReference type="ARBA" id="ARBA00004151"/>
    </source>
</evidence>
<evidence type="ECO:0000256" key="1">
    <source>
        <dbReference type="ARBA" id="ARBA00004115"/>
    </source>
</evidence>
<evidence type="ECO:0000256" key="7">
    <source>
        <dbReference type="ARBA" id="ARBA00022824"/>
    </source>
</evidence>
<evidence type="ECO:0000256" key="4">
    <source>
        <dbReference type="ARBA" id="ARBA00007104"/>
    </source>
</evidence>
<evidence type="ECO:0000256" key="11">
    <source>
        <dbReference type="SAM" id="SignalP"/>
    </source>
</evidence>
<keyword evidence="8" id="KW-1133">Transmembrane helix</keyword>
<protein>
    <recommendedName>
        <fullName evidence="12">GOLD domain-containing protein</fullName>
    </recommendedName>
</protein>
<dbReference type="GeneTree" id="ENSGT00940000158463"/>
<evidence type="ECO:0000256" key="3">
    <source>
        <dbReference type="ARBA" id="ARBA00004619"/>
    </source>
</evidence>
<dbReference type="AlphaFoldDB" id="A0A8C6FSX3"/>
<evidence type="ECO:0000313" key="13">
    <source>
        <dbReference type="Ensembl" id="ENSMMSP00000028094.1"/>
    </source>
</evidence>
<reference evidence="13" key="2">
    <citation type="submission" date="2025-09" db="UniProtKB">
        <authorList>
            <consortium name="Ensembl"/>
        </authorList>
    </citation>
    <scope>IDENTIFICATION</scope>
</reference>
<evidence type="ECO:0000313" key="14">
    <source>
        <dbReference type="Proteomes" id="UP000694544"/>
    </source>
</evidence>
<dbReference type="Pfam" id="PF01105">
    <property type="entry name" value="EMP24_GP25L"/>
    <property type="match status" value="1"/>
</dbReference>
<dbReference type="PANTHER" id="PTHR22811">
    <property type="entry name" value="TRANSMEMBRANE EMP24 DOMAIN-CONTAINING PROTEIN"/>
    <property type="match status" value="1"/>
</dbReference>
<keyword evidence="7" id="KW-0256">Endoplasmic reticulum</keyword>
<feature type="domain" description="GOLD" evidence="12">
    <location>
        <begin position="43"/>
        <end position="125"/>
    </location>
</feature>
<evidence type="ECO:0000256" key="9">
    <source>
        <dbReference type="ARBA" id="ARBA00023136"/>
    </source>
</evidence>
<keyword evidence="14" id="KW-1185">Reference proteome</keyword>
<dbReference type="GO" id="GO:0005794">
    <property type="term" value="C:Golgi apparatus"/>
    <property type="evidence" value="ECO:0007669"/>
    <property type="project" value="UniProtKB-SubCell"/>
</dbReference>
<accession>A0A8C6FSX3</accession>
<dbReference type="PROSITE" id="PS50866">
    <property type="entry name" value="GOLD"/>
    <property type="match status" value="1"/>
</dbReference>
<evidence type="ECO:0000256" key="10">
    <source>
        <dbReference type="RuleBase" id="RU003827"/>
    </source>
</evidence>
<comment type="similarity">
    <text evidence="4 10">Belongs to the EMP24/GP25L family.</text>
</comment>
<comment type="subcellular location">
    <subcellularLocation>
        <location evidence="1">Endoplasmic reticulum membrane</location>
        <topology evidence="1">Single-pass type I membrane protein</topology>
    </subcellularLocation>
    <subcellularLocation>
        <location evidence="2">Endoplasmic reticulum-Golgi intermediate compartment membrane</location>
        <topology evidence="2">Single-pass type I membrane protein</topology>
    </subcellularLocation>
    <subcellularLocation>
        <location evidence="3">Golgi apparatus</location>
        <location evidence="3">cis-Golgi network membrane</location>
        <topology evidence="3">Single-pass type I membrane protein</topology>
    </subcellularLocation>
    <subcellularLocation>
        <location evidence="10">Membrane</location>
        <topology evidence="10">Single-pass type I membrane protein</topology>
    </subcellularLocation>
</comment>
<dbReference type="SUPFAM" id="SSF101576">
    <property type="entry name" value="Supernatant protein factor (SPF), C-terminal domain"/>
    <property type="match status" value="1"/>
</dbReference>
<dbReference type="InterPro" id="IPR015720">
    <property type="entry name" value="Emp24-like"/>
</dbReference>
<dbReference type="SMART" id="SM01190">
    <property type="entry name" value="EMP24_GP25L"/>
    <property type="match status" value="1"/>
</dbReference>
<proteinExistence type="inferred from homology"/>
<evidence type="ECO:0000256" key="8">
    <source>
        <dbReference type="ARBA" id="ARBA00022989"/>
    </source>
</evidence>
<keyword evidence="9" id="KW-0472">Membrane</keyword>
<dbReference type="Ensembl" id="ENSMMST00000030954.1">
    <property type="protein sequence ID" value="ENSMMSP00000028094.1"/>
    <property type="gene ID" value="ENSMMSG00000021073.1"/>
</dbReference>
<keyword evidence="6 11" id="KW-0732">Signal</keyword>
<evidence type="ECO:0000259" key="12">
    <source>
        <dbReference type="PROSITE" id="PS50866"/>
    </source>
</evidence>
<sequence length="172" mass="19606">MPRTVRVAAVGRWYCRLLLLLLFLVPGSGSASEINFELSDNAKQCFHEDIMQGTKCTLEFKVIAGGHYAVDGRLEDPDGSVLYKEMKNQYDSYTFTASKNGTYKFCFSKEFSTFTHKTVYFDFQVGEDPPLFPGENRVRPLTQMQFVCVSIHEALTSVIDYQTHFQLREAQG</sequence>
<evidence type="ECO:0000256" key="5">
    <source>
        <dbReference type="ARBA" id="ARBA00022692"/>
    </source>
</evidence>
<name>A0A8C6FSX3_MOSMO</name>
<dbReference type="Proteomes" id="UP000694544">
    <property type="component" value="Unplaced"/>
</dbReference>
<dbReference type="GO" id="GO:0005789">
    <property type="term" value="C:endoplasmic reticulum membrane"/>
    <property type="evidence" value="ECO:0007669"/>
    <property type="project" value="UniProtKB-SubCell"/>
</dbReference>
<reference evidence="13" key="1">
    <citation type="submission" date="2025-08" db="UniProtKB">
        <authorList>
            <consortium name="Ensembl"/>
        </authorList>
    </citation>
    <scope>IDENTIFICATION</scope>
</reference>
<dbReference type="InterPro" id="IPR009038">
    <property type="entry name" value="GOLD_dom"/>
</dbReference>
<organism evidence="13 14">
    <name type="scientific">Moschus moschiferus</name>
    <name type="common">Siberian musk deer</name>
    <name type="synonym">Moschus sibiricus</name>
    <dbReference type="NCBI Taxonomy" id="68415"/>
    <lineage>
        <taxon>Eukaryota</taxon>
        <taxon>Metazoa</taxon>
        <taxon>Chordata</taxon>
        <taxon>Craniata</taxon>
        <taxon>Vertebrata</taxon>
        <taxon>Euteleostomi</taxon>
        <taxon>Mammalia</taxon>
        <taxon>Eutheria</taxon>
        <taxon>Laurasiatheria</taxon>
        <taxon>Artiodactyla</taxon>
        <taxon>Ruminantia</taxon>
        <taxon>Pecora</taxon>
        <taxon>Moschidae</taxon>
        <taxon>Moschus</taxon>
    </lineage>
</organism>
<dbReference type="InterPro" id="IPR036598">
    <property type="entry name" value="GOLD_dom_sf"/>
</dbReference>